<dbReference type="AlphaFoldDB" id="E0I3W1"/>
<accession>E0I3W1</accession>
<gene>
    <name evidence="2" type="ORF">PaecuDRAFT_0486</name>
</gene>
<reference evidence="2 3" key="1">
    <citation type="submission" date="2010-07" db="EMBL/GenBank/DDBJ databases">
        <title>The draft genome of Paenibacillus curdlanolyticus YK9.</title>
        <authorList>
            <consortium name="US DOE Joint Genome Institute (JGI-PGF)"/>
            <person name="Lucas S."/>
            <person name="Copeland A."/>
            <person name="Lapidus A."/>
            <person name="Cheng J.-F."/>
            <person name="Bruce D."/>
            <person name="Goodwin L."/>
            <person name="Pitluck S."/>
            <person name="Land M.L."/>
            <person name="Hauser L."/>
            <person name="Chang Y.-J."/>
            <person name="Jeffries C."/>
            <person name="Anderson I.J."/>
            <person name="Johnson E."/>
            <person name="Loganathan U."/>
            <person name="Mulhopadhyay B."/>
            <person name="Kyrpides N."/>
            <person name="Woyke T.J."/>
        </authorList>
    </citation>
    <scope>NUCLEOTIDE SEQUENCE [LARGE SCALE GENOMIC DNA]</scope>
    <source>
        <strain evidence="2 3">YK9</strain>
    </source>
</reference>
<evidence type="ECO:0000256" key="1">
    <source>
        <dbReference type="SAM" id="MobiDB-lite"/>
    </source>
</evidence>
<proteinExistence type="predicted"/>
<keyword evidence="3" id="KW-1185">Reference proteome</keyword>
<organism evidence="2 3">
    <name type="scientific">Paenibacillus curdlanolyticus YK9</name>
    <dbReference type="NCBI Taxonomy" id="717606"/>
    <lineage>
        <taxon>Bacteria</taxon>
        <taxon>Bacillati</taxon>
        <taxon>Bacillota</taxon>
        <taxon>Bacilli</taxon>
        <taxon>Bacillales</taxon>
        <taxon>Paenibacillaceae</taxon>
        <taxon>Paenibacillus</taxon>
    </lineage>
</organism>
<name>E0I3W1_9BACL</name>
<feature type="compositionally biased region" description="Basic residues" evidence="1">
    <location>
        <begin position="1"/>
        <end position="11"/>
    </location>
</feature>
<protein>
    <submittedName>
        <fullName evidence="2">Uncharacterized protein</fullName>
    </submittedName>
</protein>
<evidence type="ECO:0000313" key="2">
    <source>
        <dbReference type="EMBL" id="EFM12975.1"/>
    </source>
</evidence>
<evidence type="ECO:0000313" key="3">
    <source>
        <dbReference type="Proteomes" id="UP000005387"/>
    </source>
</evidence>
<dbReference type="EMBL" id="AEDD01000001">
    <property type="protein sequence ID" value="EFM12975.1"/>
    <property type="molecule type" value="Genomic_DNA"/>
</dbReference>
<dbReference type="Proteomes" id="UP000005387">
    <property type="component" value="Unassembled WGS sequence"/>
</dbReference>
<feature type="region of interest" description="Disordered" evidence="1">
    <location>
        <begin position="1"/>
        <end position="34"/>
    </location>
</feature>
<sequence>MAMRRRPHPKRTAGITSKDSVKGTRRPVSAIAGC</sequence>
<dbReference type="STRING" id="717606.PaecuDRAFT_0486"/>